<dbReference type="InterPro" id="IPR005643">
    <property type="entry name" value="JNK"/>
</dbReference>
<feature type="compositionally biased region" description="Low complexity" evidence="6">
    <location>
        <begin position="90"/>
        <end position="108"/>
    </location>
</feature>
<keyword evidence="5" id="KW-0175">Coiled coil</keyword>
<dbReference type="GO" id="GO:0042127">
    <property type="term" value="P:regulation of cell population proliferation"/>
    <property type="evidence" value="ECO:0007669"/>
    <property type="project" value="TreeGrafter"/>
</dbReference>
<dbReference type="PANTHER" id="PTHR11462:SF35">
    <property type="entry name" value="TRANSCRIPTION FACTOR JRA"/>
    <property type="match status" value="1"/>
</dbReference>
<dbReference type="PANTHER" id="PTHR11462">
    <property type="entry name" value="JUN TRANSCRIPTION FACTOR-RELATED"/>
    <property type="match status" value="1"/>
</dbReference>
<feature type="coiled-coil region" evidence="5">
    <location>
        <begin position="392"/>
        <end position="446"/>
    </location>
</feature>
<keyword evidence="4" id="KW-0804">Transcription</keyword>
<protein>
    <submittedName>
        <fullName evidence="9">Transcription factor jun-B-like</fullName>
    </submittedName>
</protein>
<feature type="region of interest" description="Disordered" evidence="6">
    <location>
        <begin position="49"/>
        <end position="109"/>
    </location>
</feature>
<dbReference type="PROSITE" id="PS00036">
    <property type="entry name" value="BZIP_BASIC"/>
    <property type="match status" value="1"/>
</dbReference>
<keyword evidence="2" id="KW-0805">Transcription regulation</keyword>
<evidence type="ECO:0000256" key="4">
    <source>
        <dbReference type="ARBA" id="ARBA00023163"/>
    </source>
</evidence>
<keyword evidence="8" id="KW-1185">Reference proteome</keyword>
<feature type="region of interest" description="Disordered" evidence="6">
    <location>
        <begin position="341"/>
        <end position="368"/>
    </location>
</feature>
<dbReference type="Proteomes" id="UP001318040">
    <property type="component" value="Chromosome 44"/>
</dbReference>
<dbReference type="GO" id="GO:0005667">
    <property type="term" value="C:transcription regulator complex"/>
    <property type="evidence" value="ECO:0007669"/>
    <property type="project" value="TreeGrafter"/>
</dbReference>
<dbReference type="AlphaFoldDB" id="A0AAJ7TZP8"/>
<dbReference type="GO" id="GO:0000981">
    <property type="term" value="F:DNA-binding transcription factor activity, RNA polymerase II-specific"/>
    <property type="evidence" value="ECO:0007669"/>
    <property type="project" value="TreeGrafter"/>
</dbReference>
<dbReference type="RefSeq" id="XP_032826544.1">
    <property type="nucleotide sequence ID" value="XM_032970653.1"/>
</dbReference>
<proteinExistence type="inferred from homology"/>
<dbReference type="FunFam" id="1.20.5.170:FF:000012">
    <property type="entry name" value="Putative transcription factor AP-1"/>
    <property type="match status" value="1"/>
</dbReference>
<feature type="compositionally biased region" description="Low complexity" evidence="6">
    <location>
        <begin position="351"/>
        <end position="363"/>
    </location>
</feature>
<dbReference type="Gene3D" id="1.20.5.170">
    <property type="match status" value="1"/>
</dbReference>
<feature type="domain" description="BZIP" evidence="7">
    <location>
        <begin position="387"/>
        <end position="450"/>
    </location>
</feature>
<evidence type="ECO:0000256" key="2">
    <source>
        <dbReference type="ARBA" id="ARBA00023015"/>
    </source>
</evidence>
<dbReference type="Pfam" id="PF00170">
    <property type="entry name" value="bZIP_1"/>
    <property type="match status" value="1"/>
</dbReference>
<dbReference type="PRINTS" id="PR00043">
    <property type="entry name" value="LEUZIPPRJUN"/>
</dbReference>
<evidence type="ECO:0000256" key="1">
    <source>
        <dbReference type="ARBA" id="ARBA00006882"/>
    </source>
</evidence>
<dbReference type="CDD" id="cd14696">
    <property type="entry name" value="bZIP_Jun"/>
    <property type="match status" value="1"/>
</dbReference>
<evidence type="ECO:0000256" key="3">
    <source>
        <dbReference type="ARBA" id="ARBA00023125"/>
    </source>
</evidence>
<sequence length="470" mass="48706">MEAPFYHDDVIGLHSFGQVSAFASYSSKNVLRQSKAAAQMSPLQGVQATASVGPPLLPPSSSTSSLVSASSSSTSSPPSPPLPPPPPPALSSASSSSSSSSSSPAESAMLRLSSSDMERFIIHHHHQQQQQQQQQQHHHHLHQGGGGRSGLSTPLSSGLHAGTVSGAFSHGCSAEEEKDNFANGFVRALEELHKQNIRHSVSSSLLVAGGVPGGVGGPCASPAPAVVSHLHCAPYEDHQQQQPSYATLQHGAADGRQGASSACYADLGGYGPQLGLASASTGGGGGLQQGLSGTSAGGLEYGTSALYAHAQSVGHATSLQYLPRSQHLLLKEEETLQTVPDLMQEGGPSNASSTTSSSSSAAAVVTGPVDLMERGATAPVDMESQEKMKVERKRLRNRIAASKCRKRKLERIARLEEKVAALKANNAQLAGTAGTLREQVDKLKQRVLNHLGRGCRLAIGATQGTALQAF</sequence>
<organism evidence="8 9">
    <name type="scientific">Petromyzon marinus</name>
    <name type="common">Sea lamprey</name>
    <dbReference type="NCBI Taxonomy" id="7757"/>
    <lineage>
        <taxon>Eukaryota</taxon>
        <taxon>Metazoa</taxon>
        <taxon>Chordata</taxon>
        <taxon>Craniata</taxon>
        <taxon>Vertebrata</taxon>
        <taxon>Cyclostomata</taxon>
        <taxon>Hyperoartia</taxon>
        <taxon>Petromyzontiformes</taxon>
        <taxon>Petromyzontidae</taxon>
        <taxon>Petromyzon</taxon>
    </lineage>
</organism>
<dbReference type="GO" id="GO:0000978">
    <property type="term" value="F:RNA polymerase II cis-regulatory region sequence-specific DNA binding"/>
    <property type="evidence" value="ECO:0007669"/>
    <property type="project" value="TreeGrafter"/>
</dbReference>
<dbReference type="SMART" id="SM00338">
    <property type="entry name" value="BRLZ"/>
    <property type="match status" value="1"/>
</dbReference>
<dbReference type="SUPFAM" id="SSF57959">
    <property type="entry name" value="Leucine zipper domain"/>
    <property type="match status" value="1"/>
</dbReference>
<dbReference type="SUPFAM" id="SSF47454">
    <property type="entry name" value="A DNA-binding domain in eukaryotic transcription factors"/>
    <property type="match status" value="1"/>
</dbReference>
<feature type="compositionally biased region" description="Pro residues" evidence="6">
    <location>
        <begin position="77"/>
        <end position="89"/>
    </location>
</feature>
<evidence type="ECO:0000259" key="7">
    <source>
        <dbReference type="PROSITE" id="PS50217"/>
    </source>
</evidence>
<dbReference type="KEGG" id="pmrn:116951855"/>
<dbReference type="PROSITE" id="PS50217">
    <property type="entry name" value="BZIP"/>
    <property type="match status" value="1"/>
</dbReference>
<dbReference type="GO" id="GO:0051726">
    <property type="term" value="P:regulation of cell cycle"/>
    <property type="evidence" value="ECO:0007669"/>
    <property type="project" value="TreeGrafter"/>
</dbReference>
<comment type="similarity">
    <text evidence="1">Belongs to the bZIP family. Jun subfamily.</text>
</comment>
<dbReference type="InterPro" id="IPR002112">
    <property type="entry name" value="Leuzip_Jun"/>
</dbReference>
<reference evidence="9" key="1">
    <citation type="submission" date="2025-08" db="UniProtKB">
        <authorList>
            <consortium name="RefSeq"/>
        </authorList>
    </citation>
    <scope>IDENTIFICATION</scope>
    <source>
        <tissue evidence="9">Sperm</tissue>
    </source>
</reference>
<dbReference type="InterPro" id="IPR008917">
    <property type="entry name" value="TF_DNA-bd_sf"/>
</dbReference>
<dbReference type="InterPro" id="IPR046347">
    <property type="entry name" value="bZIP_sf"/>
</dbReference>
<gene>
    <name evidence="9" type="primary">LOC116951855</name>
</gene>
<name>A0AAJ7TZP8_PETMA</name>
<accession>A0AAJ7TZP8</accession>
<evidence type="ECO:0000256" key="6">
    <source>
        <dbReference type="SAM" id="MobiDB-lite"/>
    </source>
</evidence>
<feature type="compositionally biased region" description="Low complexity" evidence="6">
    <location>
        <begin position="59"/>
        <end position="76"/>
    </location>
</feature>
<evidence type="ECO:0000256" key="5">
    <source>
        <dbReference type="SAM" id="Coils"/>
    </source>
</evidence>
<evidence type="ECO:0000313" key="9">
    <source>
        <dbReference type="RefSeq" id="XP_032826544.1"/>
    </source>
</evidence>
<dbReference type="InterPro" id="IPR004827">
    <property type="entry name" value="bZIP"/>
</dbReference>
<dbReference type="InterPro" id="IPR050946">
    <property type="entry name" value="AP-1_TF_bZIP"/>
</dbReference>
<keyword evidence="3" id="KW-0238">DNA-binding</keyword>
<feature type="region of interest" description="Disordered" evidence="6">
    <location>
        <begin position="124"/>
        <end position="158"/>
    </location>
</feature>
<dbReference type="Pfam" id="PF03957">
    <property type="entry name" value="Jun"/>
    <property type="match status" value="1"/>
</dbReference>
<evidence type="ECO:0000313" key="8">
    <source>
        <dbReference type="Proteomes" id="UP001318040"/>
    </source>
</evidence>